<evidence type="ECO:0000256" key="1">
    <source>
        <dbReference type="SAM" id="SignalP"/>
    </source>
</evidence>
<evidence type="ECO:0000313" key="3">
    <source>
        <dbReference type="Proteomes" id="UP000242949"/>
    </source>
</evidence>
<feature type="signal peptide" evidence="1">
    <location>
        <begin position="1"/>
        <end position="20"/>
    </location>
</feature>
<dbReference type="Pfam" id="PF14167">
    <property type="entry name" value="YfkD"/>
    <property type="match status" value="1"/>
</dbReference>
<feature type="chain" id="PRO_5017378080" evidence="1">
    <location>
        <begin position="21"/>
        <end position="245"/>
    </location>
</feature>
<proteinExistence type="predicted"/>
<dbReference type="InterPro" id="IPR025548">
    <property type="entry name" value="YfkD"/>
</dbReference>
<keyword evidence="1" id="KW-0732">Signal</keyword>
<gene>
    <name evidence="2" type="ORF">SAMN05421734_10436</name>
</gene>
<keyword evidence="3" id="KW-1185">Reference proteome</keyword>
<accession>A0A1G6IHM0</accession>
<sequence>MRYIMLLCLFSLLPTLSVFAETEPNNEPKIISVESFNTEESPKTDTKEVEKEEWVKEVISEIDEPITNPYLIDQLNQTTIHQPFFSFGSRSEVFLGRWVLNYQSDDTETNWLYQNINENELTNDRAHYVQEETVEVSGGLQVKVDQSDQVQMMLLEDVRERIDLPVNDRVRFGEGTEVEVADLANENRQMLKAYAGAIKETGHLQYGDVYLKTKGRQKSLVIKNIIEQDMVAWLPINQHIAIELN</sequence>
<dbReference type="EMBL" id="FMYI01000004">
    <property type="protein sequence ID" value="SDC05910.1"/>
    <property type="molecule type" value="Genomic_DNA"/>
</dbReference>
<organism evidence="2 3">
    <name type="scientific">Pelagirhabdus alkalitolerans</name>
    <dbReference type="NCBI Taxonomy" id="1612202"/>
    <lineage>
        <taxon>Bacteria</taxon>
        <taxon>Bacillati</taxon>
        <taxon>Bacillota</taxon>
        <taxon>Bacilli</taxon>
        <taxon>Bacillales</taxon>
        <taxon>Bacillaceae</taxon>
        <taxon>Pelagirhabdus</taxon>
    </lineage>
</organism>
<dbReference type="Proteomes" id="UP000242949">
    <property type="component" value="Unassembled WGS sequence"/>
</dbReference>
<name>A0A1G6IHM0_9BACI</name>
<reference evidence="3" key="1">
    <citation type="submission" date="2016-09" db="EMBL/GenBank/DDBJ databases">
        <authorList>
            <person name="Varghese N."/>
            <person name="Submissions S."/>
        </authorList>
    </citation>
    <scope>NUCLEOTIDE SEQUENCE [LARGE SCALE GENOMIC DNA]</scope>
    <source>
        <strain evidence="3">S5</strain>
    </source>
</reference>
<evidence type="ECO:0000313" key="2">
    <source>
        <dbReference type="EMBL" id="SDC05910.1"/>
    </source>
</evidence>
<dbReference type="STRING" id="1612202.SAMN05421734_10436"/>
<protein>
    <submittedName>
        <fullName evidence="2">YfkD-like protein</fullName>
    </submittedName>
</protein>
<dbReference type="RefSeq" id="WP_176759238.1">
    <property type="nucleotide sequence ID" value="NZ_FMYI01000004.1"/>
</dbReference>
<dbReference type="AlphaFoldDB" id="A0A1G6IHM0"/>